<evidence type="ECO:0000313" key="2">
    <source>
        <dbReference type="Proteomes" id="UP000216411"/>
    </source>
</evidence>
<dbReference type="AlphaFoldDB" id="A0A371JH08"/>
<evidence type="ECO:0000313" key="1">
    <source>
        <dbReference type="EMBL" id="RDY32015.1"/>
    </source>
</evidence>
<evidence type="ECO:0008006" key="3">
    <source>
        <dbReference type="Google" id="ProtNLM"/>
    </source>
</evidence>
<protein>
    <recommendedName>
        <fullName evidence="3">NTP pyrophosphohydrolase MazG putative catalytic core domain-containing protein</fullName>
    </recommendedName>
</protein>
<proteinExistence type="predicted"/>
<dbReference type="Proteomes" id="UP000216411">
    <property type="component" value="Unassembled WGS sequence"/>
</dbReference>
<dbReference type="EMBL" id="NOKA02000007">
    <property type="protein sequence ID" value="RDY32015.1"/>
    <property type="molecule type" value="Genomic_DNA"/>
</dbReference>
<reference evidence="1 2" key="1">
    <citation type="journal article" date="2017" name="Genome Announc.">
        <title>Draft Genome Sequence of a Sporulating and Motile Strain of Lachnotalea glycerini Isolated from Water in Quebec City, Canada.</title>
        <authorList>
            <person name="Maheux A.F."/>
            <person name="Boudreau D.K."/>
            <person name="Berube E."/>
            <person name="Boissinot M."/>
            <person name="Raymond F."/>
            <person name="Brodeur S."/>
            <person name="Corbeil J."/>
            <person name="Isabel S."/>
            <person name="Omar R.F."/>
            <person name="Bergeron M.G."/>
        </authorList>
    </citation>
    <scope>NUCLEOTIDE SEQUENCE [LARGE SCALE GENOMIC DNA]</scope>
    <source>
        <strain evidence="1 2">CCRI-19302</strain>
    </source>
</reference>
<gene>
    <name evidence="1" type="ORF">CG710_006865</name>
</gene>
<accession>A0A371JH08</accession>
<organism evidence="1 2">
    <name type="scientific">Lachnotalea glycerini</name>
    <dbReference type="NCBI Taxonomy" id="1763509"/>
    <lineage>
        <taxon>Bacteria</taxon>
        <taxon>Bacillati</taxon>
        <taxon>Bacillota</taxon>
        <taxon>Clostridia</taxon>
        <taxon>Lachnospirales</taxon>
        <taxon>Lachnospiraceae</taxon>
        <taxon>Lachnotalea</taxon>
    </lineage>
</organism>
<dbReference type="Pfam" id="PF01503">
    <property type="entry name" value="PRA-PH"/>
    <property type="match status" value="1"/>
</dbReference>
<dbReference type="InterPro" id="IPR021130">
    <property type="entry name" value="PRib-ATP_PPHydrolase-like"/>
</dbReference>
<sequence length="103" mass="12006">MKEMIERMQEIHDKFKFKENGGEDILFRLSLMMEELGEICSAVTKNKGDIAEEHADLLILLLGNCISLDIDIESEYWKKTDEMLNYKCFSNGKNIRLVSKENE</sequence>
<name>A0A371JH08_9FIRM</name>
<dbReference type="OrthoDB" id="9793483at2"/>
<dbReference type="Gene3D" id="1.10.287.1080">
    <property type="entry name" value="MazG-like"/>
    <property type="match status" value="1"/>
</dbReference>
<comment type="caution">
    <text evidence="1">The sequence shown here is derived from an EMBL/GenBank/DDBJ whole genome shotgun (WGS) entry which is preliminary data.</text>
</comment>
<keyword evidence="2" id="KW-1185">Reference proteome</keyword>
<dbReference type="SUPFAM" id="SSF101386">
    <property type="entry name" value="all-alpha NTP pyrophosphatases"/>
    <property type="match status" value="1"/>
</dbReference>
<dbReference type="RefSeq" id="WP_115804148.1">
    <property type="nucleotide sequence ID" value="NZ_NOKA02000007.1"/>
</dbReference>